<dbReference type="PANTHER" id="PTHR43178">
    <property type="entry name" value="DIHYDROLIPOAMIDE ACETYLTRANSFERASE COMPONENT OF PYRUVATE DEHYDROGENASE COMPLEX"/>
    <property type="match status" value="1"/>
</dbReference>
<keyword evidence="2" id="KW-0808">Transferase</keyword>
<dbReference type="InterPro" id="IPR001078">
    <property type="entry name" value="2-oxoacid_DH_actylTfrase"/>
</dbReference>
<evidence type="ECO:0000313" key="6">
    <source>
        <dbReference type="Proteomes" id="UP000604481"/>
    </source>
</evidence>
<gene>
    <name evidence="5" type="ORF">INR99_00570</name>
</gene>
<evidence type="ECO:0000259" key="4">
    <source>
        <dbReference type="Pfam" id="PF00198"/>
    </source>
</evidence>
<dbReference type="Pfam" id="PF00198">
    <property type="entry name" value="2-oxoacid_dh"/>
    <property type="match status" value="2"/>
</dbReference>
<dbReference type="Proteomes" id="UP000604481">
    <property type="component" value="Unassembled WGS sequence"/>
</dbReference>
<feature type="domain" description="2-oxoacid dehydrogenase acyltransferase catalytic" evidence="4">
    <location>
        <begin position="22"/>
        <end position="145"/>
    </location>
</feature>
<proteinExistence type="predicted"/>
<dbReference type="AlphaFoldDB" id="A0A8J7FEB5"/>
<dbReference type="InterPro" id="IPR050743">
    <property type="entry name" value="2-oxoacid_DH_E2_comp"/>
</dbReference>
<evidence type="ECO:0000256" key="2">
    <source>
        <dbReference type="ARBA" id="ARBA00022679"/>
    </source>
</evidence>
<name>A0A8J7FEB5_9NEIS</name>
<evidence type="ECO:0000256" key="1">
    <source>
        <dbReference type="ARBA" id="ARBA00001938"/>
    </source>
</evidence>
<organism evidence="5 6">
    <name type="scientific">Chitinilyticum piscinae</name>
    <dbReference type="NCBI Taxonomy" id="2866724"/>
    <lineage>
        <taxon>Bacteria</taxon>
        <taxon>Pseudomonadati</taxon>
        <taxon>Pseudomonadota</taxon>
        <taxon>Betaproteobacteria</taxon>
        <taxon>Neisseriales</taxon>
        <taxon>Chitinibacteraceae</taxon>
        <taxon>Chitinilyticum</taxon>
    </lineage>
</organism>
<dbReference type="GO" id="GO:0031405">
    <property type="term" value="F:lipoic acid binding"/>
    <property type="evidence" value="ECO:0007669"/>
    <property type="project" value="TreeGrafter"/>
</dbReference>
<dbReference type="GO" id="GO:0016407">
    <property type="term" value="F:acetyltransferase activity"/>
    <property type="evidence" value="ECO:0007669"/>
    <property type="project" value="TreeGrafter"/>
</dbReference>
<dbReference type="PANTHER" id="PTHR43178:SF5">
    <property type="entry name" value="LIPOAMIDE ACYLTRANSFERASE COMPONENT OF BRANCHED-CHAIN ALPHA-KETO ACID DEHYDROGENASE COMPLEX, MITOCHONDRIAL"/>
    <property type="match status" value="1"/>
</dbReference>
<dbReference type="InterPro" id="IPR023213">
    <property type="entry name" value="CAT-like_dom_sf"/>
</dbReference>
<dbReference type="EMBL" id="JADFUA010000001">
    <property type="protein sequence ID" value="MBE9607833.1"/>
    <property type="molecule type" value="Genomic_DNA"/>
</dbReference>
<accession>A0A8J7FEB5</accession>
<dbReference type="RefSeq" id="WP_194114346.1">
    <property type="nucleotide sequence ID" value="NZ_JADFUA010000001.1"/>
</dbReference>
<dbReference type="Gene3D" id="3.30.559.10">
    <property type="entry name" value="Chloramphenicol acetyltransferase-like domain"/>
    <property type="match status" value="1"/>
</dbReference>
<sequence>MANAVFSALIRQLRQPRDAAREIQLPPERNLIFDVLAEGRRKKTIYLTGDAELGHLRNLIASHKAQEIPLSLTACLGKALACALQEQPEMQSYLRGSKKRIVFNSIDLACMIERELPDGCRQPLHYIIRDCQNKSLPIIQQELQQARIAPVGAGGPLSPLENWFLHWPGWLRWFVWLWIRRDPYTSKQLMGTVGLTSIGMFGSGAMLILPISPLTLTLSIGGVSKKLIIKDGQLDECESIQFALAADHDVIDGAPLMRFASRLKEIIAHGHPNLA</sequence>
<evidence type="ECO:0000256" key="3">
    <source>
        <dbReference type="ARBA" id="ARBA00023315"/>
    </source>
</evidence>
<keyword evidence="6" id="KW-1185">Reference proteome</keyword>
<reference evidence="5 6" key="1">
    <citation type="submission" date="2020-10" db="EMBL/GenBank/DDBJ databases">
        <title>The genome sequence of Chitinilyticum litopenaei 4Y14.</title>
        <authorList>
            <person name="Liu Y."/>
        </authorList>
    </citation>
    <scope>NUCLEOTIDE SEQUENCE [LARGE SCALE GENOMIC DNA]</scope>
    <source>
        <strain evidence="5 6">4Y14</strain>
    </source>
</reference>
<evidence type="ECO:0000313" key="5">
    <source>
        <dbReference type="EMBL" id="MBE9607833.1"/>
    </source>
</evidence>
<feature type="domain" description="2-oxoacid dehydrogenase acyltransferase catalytic" evidence="4">
    <location>
        <begin position="191"/>
        <end position="268"/>
    </location>
</feature>
<dbReference type="SUPFAM" id="SSF52777">
    <property type="entry name" value="CoA-dependent acyltransferases"/>
    <property type="match status" value="1"/>
</dbReference>
<keyword evidence="3" id="KW-0012">Acyltransferase</keyword>
<comment type="caution">
    <text evidence="5">The sequence shown here is derived from an EMBL/GenBank/DDBJ whole genome shotgun (WGS) entry which is preliminary data.</text>
</comment>
<protein>
    <submittedName>
        <fullName evidence="5">2-oxo acid dehydrogenase subunit E2</fullName>
    </submittedName>
</protein>
<comment type="cofactor">
    <cofactor evidence="1">
        <name>(R)-lipoate</name>
        <dbReference type="ChEBI" id="CHEBI:83088"/>
    </cofactor>
</comment>
<dbReference type="GO" id="GO:0005737">
    <property type="term" value="C:cytoplasm"/>
    <property type="evidence" value="ECO:0007669"/>
    <property type="project" value="TreeGrafter"/>
</dbReference>